<feature type="coiled-coil region" evidence="5">
    <location>
        <begin position="421"/>
        <end position="451"/>
    </location>
</feature>
<gene>
    <name evidence="8" type="ORF">ODALV1_LOCUS31081</name>
</gene>
<dbReference type="InterPro" id="IPR016491">
    <property type="entry name" value="Septin"/>
</dbReference>
<dbReference type="PIRSF" id="PIRSF006698">
    <property type="entry name" value="Septin"/>
    <property type="match status" value="1"/>
</dbReference>
<dbReference type="Pfam" id="PF00735">
    <property type="entry name" value="Septin"/>
    <property type="match status" value="1"/>
</dbReference>
<keyword evidence="9" id="KW-1185">Reference proteome</keyword>
<dbReference type="PANTHER" id="PTHR18884">
    <property type="entry name" value="SEPTIN"/>
    <property type="match status" value="1"/>
</dbReference>
<name>A0ABP1S8Q1_9HEXA</name>
<keyword evidence="2 4" id="KW-0342">GTP-binding</keyword>
<organism evidence="8 9">
    <name type="scientific">Orchesella dallaii</name>
    <dbReference type="NCBI Taxonomy" id="48710"/>
    <lineage>
        <taxon>Eukaryota</taxon>
        <taxon>Metazoa</taxon>
        <taxon>Ecdysozoa</taxon>
        <taxon>Arthropoda</taxon>
        <taxon>Hexapoda</taxon>
        <taxon>Collembola</taxon>
        <taxon>Entomobryomorpha</taxon>
        <taxon>Entomobryoidea</taxon>
        <taxon>Orchesellidae</taxon>
        <taxon>Orchesellinae</taxon>
        <taxon>Orchesella</taxon>
    </lineage>
</organism>
<accession>A0ABP1S8Q1</accession>
<protein>
    <recommendedName>
        <fullName evidence="3">Septin</fullName>
    </recommendedName>
</protein>
<feature type="domain" description="Septin-type G" evidence="7">
    <location>
        <begin position="91"/>
        <end position="354"/>
    </location>
</feature>
<dbReference type="InterPro" id="IPR027417">
    <property type="entry name" value="P-loop_NTPase"/>
</dbReference>
<comment type="similarity">
    <text evidence="3 4">Belongs to the TRAFAC class TrmE-Era-EngA-EngB-Septin-like GTPase superfamily. Septin GTPase family.</text>
</comment>
<dbReference type="Gene3D" id="3.40.50.300">
    <property type="entry name" value="P-loop containing nucleotide triphosphate hydrolases"/>
    <property type="match status" value="1"/>
</dbReference>
<evidence type="ECO:0000313" key="9">
    <source>
        <dbReference type="Proteomes" id="UP001642540"/>
    </source>
</evidence>
<dbReference type="InterPro" id="IPR030379">
    <property type="entry name" value="G_SEPTIN_dom"/>
</dbReference>
<comment type="caution">
    <text evidence="8">The sequence shown here is derived from an EMBL/GenBank/DDBJ whole genome shotgun (WGS) entry which is preliminary data.</text>
</comment>
<feature type="compositionally biased region" description="Polar residues" evidence="6">
    <location>
        <begin position="453"/>
        <end position="466"/>
    </location>
</feature>
<dbReference type="PROSITE" id="PS51719">
    <property type="entry name" value="G_SEPTIN"/>
    <property type="match status" value="1"/>
</dbReference>
<keyword evidence="1 4" id="KW-0547">Nucleotide-binding</keyword>
<evidence type="ECO:0000256" key="2">
    <source>
        <dbReference type="ARBA" id="ARBA00023134"/>
    </source>
</evidence>
<dbReference type="Proteomes" id="UP001642540">
    <property type="component" value="Unassembled WGS sequence"/>
</dbReference>
<dbReference type="SUPFAM" id="SSF52540">
    <property type="entry name" value="P-loop containing nucleoside triphosphate hydrolases"/>
    <property type="match status" value="1"/>
</dbReference>
<evidence type="ECO:0000256" key="3">
    <source>
        <dbReference type="PIRNR" id="PIRNR006698"/>
    </source>
</evidence>
<keyword evidence="5" id="KW-0175">Coiled coil</keyword>
<evidence type="ECO:0000313" key="8">
    <source>
        <dbReference type="EMBL" id="CAL8147246.1"/>
    </source>
</evidence>
<evidence type="ECO:0000256" key="1">
    <source>
        <dbReference type="ARBA" id="ARBA00022741"/>
    </source>
</evidence>
<sequence length="476" mass="53909">MIHHINESHKGETLNANHSSVLYTVYSNRHQQTAVNSGSIADISNCFCVISHWSLSIVKMKLSKNIRELTLSGRVGFDSLPDQLVNKAKGKGFDFNILCIGETGIGKSTLMETLFNTKFDSAPAPHTQPSVSLKSESYELVESNVQMNLTIVDTVGYGDQVNQEGASKPIVEFINKQFFLFFEEELKTSRCLELYKDTRIHACLYFISPTGHGLKPIDLLTLKLLDGKVNIIPIIAKADALCSSELQKLKMSIMADLKAGGVHIYVFPTEDGEGKIEKGIMYPLAVVGGRDLVQVGVKTVRGRQYPWGTVEVENEAHCDFVKLRELLIRTNIEDLRELTHQCHYELYRKTRLEKMGFKDENLNGKPLSVFDDLNDQVSRLQDEMAKESEVVVEANGKRLEEEDAKADQVIKQMQSKFDVTRMEMEEEMLKLEESKKELHDEMAEFQRLSVQHQMEKLSTSHRTLSLGTFRKPRKSS</sequence>
<reference evidence="8 9" key="1">
    <citation type="submission" date="2024-08" db="EMBL/GenBank/DDBJ databases">
        <authorList>
            <person name="Cucini C."/>
            <person name="Frati F."/>
        </authorList>
    </citation>
    <scope>NUCLEOTIDE SEQUENCE [LARGE SCALE GENOMIC DNA]</scope>
</reference>
<evidence type="ECO:0000259" key="7">
    <source>
        <dbReference type="PROSITE" id="PS51719"/>
    </source>
</evidence>
<proteinExistence type="inferred from homology"/>
<feature type="region of interest" description="Disordered" evidence="6">
    <location>
        <begin position="453"/>
        <end position="476"/>
    </location>
</feature>
<dbReference type="EMBL" id="CAXLJM020000164">
    <property type="protein sequence ID" value="CAL8147246.1"/>
    <property type="molecule type" value="Genomic_DNA"/>
</dbReference>
<evidence type="ECO:0000256" key="6">
    <source>
        <dbReference type="SAM" id="MobiDB-lite"/>
    </source>
</evidence>
<evidence type="ECO:0000256" key="4">
    <source>
        <dbReference type="RuleBase" id="RU004560"/>
    </source>
</evidence>
<evidence type="ECO:0000256" key="5">
    <source>
        <dbReference type="SAM" id="Coils"/>
    </source>
</evidence>
<dbReference type="CDD" id="cd01850">
    <property type="entry name" value="CDC_Septin"/>
    <property type="match status" value="1"/>
</dbReference>